<proteinExistence type="inferred from homology"/>
<organism evidence="6 7">
    <name type="scientific">Propionivibrio dicarboxylicus</name>
    <dbReference type="NCBI Taxonomy" id="83767"/>
    <lineage>
        <taxon>Bacteria</taxon>
        <taxon>Pseudomonadati</taxon>
        <taxon>Pseudomonadota</taxon>
        <taxon>Betaproteobacteria</taxon>
        <taxon>Rhodocyclales</taxon>
        <taxon>Rhodocyclaceae</taxon>
        <taxon>Propionivibrio</taxon>
    </lineage>
</organism>
<dbReference type="SUPFAM" id="SSF53850">
    <property type="entry name" value="Periplasmic binding protein-like II"/>
    <property type="match status" value="1"/>
</dbReference>
<protein>
    <submittedName>
        <fullName evidence="6">Transcriptional regulator, LysR family</fullName>
    </submittedName>
</protein>
<dbReference type="InterPro" id="IPR036390">
    <property type="entry name" value="WH_DNA-bd_sf"/>
</dbReference>
<evidence type="ECO:0000256" key="2">
    <source>
        <dbReference type="ARBA" id="ARBA00023015"/>
    </source>
</evidence>
<dbReference type="Gene3D" id="1.10.10.10">
    <property type="entry name" value="Winged helix-like DNA-binding domain superfamily/Winged helix DNA-binding domain"/>
    <property type="match status" value="1"/>
</dbReference>
<dbReference type="Pfam" id="PF00126">
    <property type="entry name" value="HTH_1"/>
    <property type="match status" value="1"/>
</dbReference>
<evidence type="ECO:0000256" key="1">
    <source>
        <dbReference type="ARBA" id="ARBA00009437"/>
    </source>
</evidence>
<dbReference type="Gene3D" id="3.40.190.290">
    <property type="match status" value="1"/>
</dbReference>
<dbReference type="InterPro" id="IPR005119">
    <property type="entry name" value="LysR_subst-bd"/>
</dbReference>
<dbReference type="InterPro" id="IPR050950">
    <property type="entry name" value="HTH-type_LysR_regulators"/>
</dbReference>
<dbReference type="GO" id="GO:0005829">
    <property type="term" value="C:cytosol"/>
    <property type="evidence" value="ECO:0007669"/>
    <property type="project" value="TreeGrafter"/>
</dbReference>
<keyword evidence="3" id="KW-0238">DNA-binding</keyword>
<dbReference type="InterPro" id="IPR036388">
    <property type="entry name" value="WH-like_DNA-bd_sf"/>
</dbReference>
<keyword evidence="7" id="KW-1185">Reference proteome</keyword>
<dbReference type="AlphaFoldDB" id="A0A1G7WUR4"/>
<reference evidence="6 7" key="1">
    <citation type="submission" date="2016-10" db="EMBL/GenBank/DDBJ databases">
        <authorList>
            <person name="de Groot N.N."/>
        </authorList>
    </citation>
    <scope>NUCLEOTIDE SEQUENCE [LARGE SCALE GENOMIC DNA]</scope>
    <source>
        <strain evidence="6 7">DSM 5885</strain>
    </source>
</reference>
<name>A0A1G7WUR4_9RHOO</name>
<keyword evidence="4" id="KW-0804">Transcription</keyword>
<evidence type="ECO:0000256" key="3">
    <source>
        <dbReference type="ARBA" id="ARBA00023125"/>
    </source>
</evidence>
<dbReference type="EMBL" id="FNCY01000001">
    <property type="protein sequence ID" value="SDG75604.1"/>
    <property type="molecule type" value="Genomic_DNA"/>
</dbReference>
<dbReference type="PANTHER" id="PTHR30419:SF2">
    <property type="entry name" value="LYSR FAMILY TRANSCRIPTIONAL REGULATOR"/>
    <property type="match status" value="1"/>
</dbReference>
<accession>A0A1G7WUR4</accession>
<evidence type="ECO:0000313" key="7">
    <source>
        <dbReference type="Proteomes" id="UP000198607"/>
    </source>
</evidence>
<dbReference type="Proteomes" id="UP000198607">
    <property type="component" value="Unassembled WGS sequence"/>
</dbReference>
<evidence type="ECO:0000256" key="4">
    <source>
        <dbReference type="ARBA" id="ARBA00023163"/>
    </source>
</evidence>
<dbReference type="OrthoDB" id="8751315at2"/>
<dbReference type="Pfam" id="PF03466">
    <property type="entry name" value="LysR_substrate"/>
    <property type="match status" value="1"/>
</dbReference>
<dbReference type="SUPFAM" id="SSF46785">
    <property type="entry name" value="Winged helix' DNA-binding domain"/>
    <property type="match status" value="1"/>
</dbReference>
<dbReference type="RefSeq" id="WP_091933216.1">
    <property type="nucleotide sequence ID" value="NZ_FNCY01000001.1"/>
</dbReference>
<feature type="domain" description="HTH lysR-type" evidence="5">
    <location>
        <begin position="15"/>
        <end position="67"/>
    </location>
</feature>
<dbReference type="PANTHER" id="PTHR30419">
    <property type="entry name" value="HTH-TYPE TRANSCRIPTIONAL REGULATOR YBHD"/>
    <property type="match status" value="1"/>
</dbReference>
<keyword evidence="2" id="KW-0805">Transcription regulation</keyword>
<dbReference type="InterPro" id="IPR000847">
    <property type="entry name" value="LysR_HTH_N"/>
</dbReference>
<gene>
    <name evidence="6" type="ORF">SAMN05660652_00638</name>
</gene>
<sequence length="306" mass="32039">MPSSVNLSRFDLVTLRLFVTAVDGGSLSAGARRFGISVAAASKRMADLEAHVGMALLLRGKKGVVPTAAGQALLEQAIRVIAEVERLALTLDDYRRGAGGSLRIWANPSAFAGFLPALLARFLVGHPSVKVDLEETLSQEAVRAVVAGTTEVAIVGENTPLEGLASFVCDVDELVLLLPAQHALARRTTVSLREAAALDFVGLNRSTSLMRQIAALAGSVGCALKVRVQVRNFDAVCRMVSAGIGAAIVPRAAGAPHVRSMGLALVQLDGIPVSRRLLLATRDPASLSPAARAFVELARQRLSEGA</sequence>
<dbReference type="PROSITE" id="PS50931">
    <property type="entry name" value="HTH_LYSR"/>
    <property type="match status" value="1"/>
</dbReference>
<evidence type="ECO:0000313" key="6">
    <source>
        <dbReference type="EMBL" id="SDG75604.1"/>
    </source>
</evidence>
<dbReference type="GO" id="GO:0003700">
    <property type="term" value="F:DNA-binding transcription factor activity"/>
    <property type="evidence" value="ECO:0007669"/>
    <property type="project" value="InterPro"/>
</dbReference>
<evidence type="ECO:0000259" key="5">
    <source>
        <dbReference type="PROSITE" id="PS50931"/>
    </source>
</evidence>
<dbReference type="GO" id="GO:0003677">
    <property type="term" value="F:DNA binding"/>
    <property type="evidence" value="ECO:0007669"/>
    <property type="project" value="UniProtKB-KW"/>
</dbReference>
<comment type="similarity">
    <text evidence="1">Belongs to the LysR transcriptional regulatory family.</text>
</comment>
<dbReference type="STRING" id="83767.SAMN05660652_00638"/>